<dbReference type="SUPFAM" id="SSF49785">
    <property type="entry name" value="Galactose-binding domain-like"/>
    <property type="match status" value="1"/>
</dbReference>
<accession>A0AAV2ILF6</accession>
<dbReference type="EMBL" id="CAXITT010000822">
    <property type="protein sequence ID" value="CAL1546507.1"/>
    <property type="molecule type" value="Genomic_DNA"/>
</dbReference>
<keyword evidence="3" id="KW-0106">Calcium</keyword>
<evidence type="ECO:0008006" key="9">
    <source>
        <dbReference type="Google" id="ProtNLM"/>
    </source>
</evidence>
<dbReference type="PANTHER" id="PTHR24043">
    <property type="entry name" value="SCAVENGER RECEPTOR CLASS F"/>
    <property type="match status" value="1"/>
</dbReference>
<keyword evidence="1" id="KW-0245">EGF-like domain</keyword>
<evidence type="ECO:0000256" key="1">
    <source>
        <dbReference type="ARBA" id="ARBA00022536"/>
    </source>
</evidence>
<dbReference type="AlphaFoldDB" id="A0AAV2ILF6"/>
<reference evidence="7 8" key="1">
    <citation type="submission" date="2024-04" db="EMBL/GenBank/DDBJ databases">
        <authorList>
            <consortium name="Genoscope - CEA"/>
            <person name="William W."/>
        </authorList>
    </citation>
    <scope>NUCLEOTIDE SEQUENCE [LARGE SCALE GENOMIC DNA]</scope>
</reference>
<dbReference type="InterPro" id="IPR042635">
    <property type="entry name" value="MEGF10/SREC1/2-like"/>
</dbReference>
<feature type="domain" description="EGF-like" evidence="5">
    <location>
        <begin position="352"/>
        <end position="383"/>
    </location>
</feature>
<dbReference type="GO" id="GO:0005044">
    <property type="term" value="F:scavenger receptor activity"/>
    <property type="evidence" value="ECO:0007669"/>
    <property type="project" value="InterPro"/>
</dbReference>
<keyword evidence="8" id="KW-1185">Reference proteome</keyword>
<dbReference type="InterPro" id="IPR000742">
    <property type="entry name" value="EGF"/>
</dbReference>
<keyword evidence="4" id="KW-1015">Disulfide bond</keyword>
<dbReference type="Proteomes" id="UP001497497">
    <property type="component" value="Unassembled WGS sequence"/>
</dbReference>
<evidence type="ECO:0000313" key="7">
    <source>
        <dbReference type="EMBL" id="CAL1546507.1"/>
    </source>
</evidence>
<feature type="domain" description="Fucolectin tachylectin-4 pentraxin-1" evidence="6">
    <location>
        <begin position="107"/>
        <end position="251"/>
    </location>
</feature>
<dbReference type="SMART" id="SM00607">
    <property type="entry name" value="FTP"/>
    <property type="match status" value="1"/>
</dbReference>
<dbReference type="InterPro" id="IPR008979">
    <property type="entry name" value="Galactose-bd-like_sf"/>
</dbReference>
<dbReference type="InterPro" id="IPR006585">
    <property type="entry name" value="FTP1"/>
</dbReference>
<gene>
    <name evidence="7" type="ORF">GSLYS_00019884001</name>
</gene>
<feature type="non-terminal residue" evidence="7">
    <location>
        <position position="1"/>
    </location>
</feature>
<comment type="caution">
    <text evidence="7">The sequence shown here is derived from an EMBL/GenBank/DDBJ whole genome shotgun (WGS) entry which is preliminary data.</text>
</comment>
<keyword evidence="2" id="KW-0479">Metal-binding</keyword>
<organism evidence="7 8">
    <name type="scientific">Lymnaea stagnalis</name>
    <name type="common">Great pond snail</name>
    <name type="synonym">Helix stagnalis</name>
    <dbReference type="NCBI Taxonomy" id="6523"/>
    <lineage>
        <taxon>Eukaryota</taxon>
        <taxon>Metazoa</taxon>
        <taxon>Spiralia</taxon>
        <taxon>Lophotrochozoa</taxon>
        <taxon>Mollusca</taxon>
        <taxon>Gastropoda</taxon>
        <taxon>Heterobranchia</taxon>
        <taxon>Euthyneura</taxon>
        <taxon>Panpulmonata</taxon>
        <taxon>Hygrophila</taxon>
        <taxon>Lymnaeoidea</taxon>
        <taxon>Lymnaeidae</taxon>
        <taxon>Lymnaea</taxon>
    </lineage>
</organism>
<dbReference type="Pfam" id="PF22633">
    <property type="entry name" value="F5_F8_type_C_2"/>
    <property type="match status" value="1"/>
</dbReference>
<feature type="domain" description="EGF-like" evidence="5">
    <location>
        <begin position="444"/>
        <end position="475"/>
    </location>
</feature>
<dbReference type="SMART" id="SM00181">
    <property type="entry name" value="EGF"/>
    <property type="match status" value="4"/>
</dbReference>
<sequence length="484" mass="52619">TTPSNTTVLKDRDDGTCLNGTTTNVTVNFDTNVTMTWIRFSVKRPELRNNVTMLLNGSQNVLIDCKKIVFIDQRTVDVFCDSNVIARQITLLGSGVGSLCSLYFSGGRNVALGRSALQSTTYTEEAAARASNAVDGNTDGRFSSGSCTHTGVNDPSPNWNVTFSKMQRIHKYVIYNRDSLQDRLIDFNVSSFSTNDTSVFDYTFQKPSRSVYTVIAMPHDVSFVKIYTSSRDKILTLCEVEMYGETVCDHNKYGLGCNKSCNCENKTETCRVATGGCPSGCAAGFYGEDCQTSCPSLQWGLDCLNTCSVHCVNLKCNRTNGVCDLGCEIGFVKDKCDNACSGSTWGQNCSNKCSENCVRGTCSNIDGLCTFGCNSGYTGDDCTQQCPVFKWGDTCREDCSTNCVNQTCDNRNGTCDNGCHAGYMGHTCSDSCSLKTWGENCVNPCSDNCVNKTCDRFNGSCDSGCQGGYTGDRCDEGNILLSLF</sequence>
<evidence type="ECO:0000259" key="6">
    <source>
        <dbReference type="SMART" id="SM00607"/>
    </source>
</evidence>
<evidence type="ECO:0000256" key="3">
    <source>
        <dbReference type="ARBA" id="ARBA00022837"/>
    </source>
</evidence>
<feature type="domain" description="EGF-like" evidence="5">
    <location>
        <begin position="302"/>
        <end position="337"/>
    </location>
</feature>
<evidence type="ECO:0000256" key="4">
    <source>
        <dbReference type="ARBA" id="ARBA00023157"/>
    </source>
</evidence>
<dbReference type="Gene3D" id="2.60.120.260">
    <property type="entry name" value="Galactose-binding domain-like"/>
    <property type="match status" value="1"/>
</dbReference>
<feature type="domain" description="EGF-like" evidence="5">
    <location>
        <begin position="398"/>
        <end position="429"/>
    </location>
</feature>
<evidence type="ECO:0000256" key="2">
    <source>
        <dbReference type="ARBA" id="ARBA00022723"/>
    </source>
</evidence>
<name>A0AAV2ILF6_LYMST</name>
<proteinExistence type="predicted"/>
<evidence type="ECO:0000259" key="5">
    <source>
        <dbReference type="SMART" id="SM00181"/>
    </source>
</evidence>
<dbReference type="PANTHER" id="PTHR24043:SF8">
    <property type="entry name" value="EGF-LIKE DOMAIN-CONTAINING PROTEIN"/>
    <property type="match status" value="1"/>
</dbReference>
<dbReference type="GO" id="GO:0046872">
    <property type="term" value="F:metal ion binding"/>
    <property type="evidence" value="ECO:0007669"/>
    <property type="project" value="UniProtKB-KW"/>
</dbReference>
<protein>
    <recommendedName>
        <fullName evidence="9">Fucolectin tachylectin-4 pentraxin-1 domain-containing protein</fullName>
    </recommendedName>
</protein>
<evidence type="ECO:0000313" key="8">
    <source>
        <dbReference type="Proteomes" id="UP001497497"/>
    </source>
</evidence>
<dbReference type="Gene3D" id="2.170.300.10">
    <property type="entry name" value="Tie2 ligand-binding domain superfamily"/>
    <property type="match status" value="1"/>
</dbReference>